<evidence type="ECO:0000313" key="5">
    <source>
        <dbReference type="EMBL" id="RDX48015.1"/>
    </source>
</evidence>
<evidence type="ECO:0000256" key="1">
    <source>
        <dbReference type="ARBA" id="ARBA00005466"/>
    </source>
</evidence>
<sequence>MLAAQTHCLIAILALVALVNSSLASSVPYVDELAIISTSTSSVAAAAALTSPASLFSALSALNATVGGRVKRAIPFEASCFPIVEGKTVPVDVAACTAIQSNYSDPFSRGSHSGAYMMPQWETCQSSPTTEGCLLDSSDPANPLAIQGVNCQLGNVPQYYIEVKSYTDVQAALTFSKLTGVRLSVKNKGHDYKGRSSGKGTLSLWMTNLRSLSHSSSFRPEGCSGKIYDAITTGAGVFTQDVYEYADSVNRTVVAGYHQTVGFSGGYFLGGGFSNLSPVYGLAADRVVQVKVVTPDGIYRTANECQNEDLFFALRGGGGSAFGVVIESTHRVEPLFPIQAAIISFTPSASTDLAAWYSLMVDNSYKWANEGWGGHIEGPSLIHTTPLLSHKEAKASMQPAVDFATAHNGTVTIEELPSYLAFFTKYVISVEARELTDLRRSPLGWSTRSARDSSPAIFFSDAEGRSQLSALINDTLSSAALYLMAGTPWLYNETAGATAVTPAWRDAIWHLGIVPQVFQYNDTLAERGARYKALSGHIQKFRDLTPGSGAYFNEGDVYEPDHETSYWGDNYPKLLTVKRKYDPHGLLDCWQCVGWQGESDDLYQCYVKL</sequence>
<evidence type="ECO:0000256" key="3">
    <source>
        <dbReference type="SAM" id="SignalP"/>
    </source>
</evidence>
<evidence type="ECO:0000256" key="2">
    <source>
        <dbReference type="ARBA" id="ARBA00023002"/>
    </source>
</evidence>
<dbReference type="STRING" id="139420.A0A371D651"/>
<comment type="similarity">
    <text evidence="1">Belongs to the oxygen-dependent FAD-linked oxidoreductase family.</text>
</comment>
<dbReference type="EMBL" id="KZ857414">
    <property type="protein sequence ID" value="RDX48015.1"/>
    <property type="molecule type" value="Genomic_DNA"/>
</dbReference>
<dbReference type="GO" id="GO:0016491">
    <property type="term" value="F:oxidoreductase activity"/>
    <property type="evidence" value="ECO:0007669"/>
    <property type="project" value="UniProtKB-KW"/>
</dbReference>
<dbReference type="SUPFAM" id="SSF56176">
    <property type="entry name" value="FAD-binding/transporter-associated domain-like"/>
    <property type="match status" value="1"/>
</dbReference>
<keyword evidence="6" id="KW-1185">Reference proteome</keyword>
<dbReference type="InterPro" id="IPR012951">
    <property type="entry name" value="BBE"/>
</dbReference>
<organism evidence="5 6">
    <name type="scientific">Lentinus brumalis</name>
    <dbReference type="NCBI Taxonomy" id="2498619"/>
    <lineage>
        <taxon>Eukaryota</taxon>
        <taxon>Fungi</taxon>
        <taxon>Dikarya</taxon>
        <taxon>Basidiomycota</taxon>
        <taxon>Agaricomycotina</taxon>
        <taxon>Agaricomycetes</taxon>
        <taxon>Polyporales</taxon>
        <taxon>Polyporaceae</taxon>
        <taxon>Lentinus</taxon>
    </lineage>
</organism>
<dbReference type="InterPro" id="IPR006094">
    <property type="entry name" value="Oxid_FAD_bind_N"/>
</dbReference>
<dbReference type="InterPro" id="IPR036318">
    <property type="entry name" value="FAD-bd_PCMH-like_sf"/>
</dbReference>
<dbReference type="PANTHER" id="PTHR13878:SF91">
    <property type="entry name" value="FAD BINDING DOMAIN PROTEIN (AFU_ORTHOLOGUE AFUA_6G12070)-RELATED"/>
    <property type="match status" value="1"/>
</dbReference>
<reference evidence="5 6" key="1">
    <citation type="journal article" date="2018" name="Biotechnol. Biofuels">
        <title>Integrative visual omics of the white-rot fungus Polyporus brumalis exposes the biotechnological potential of its oxidative enzymes for delignifying raw plant biomass.</title>
        <authorList>
            <person name="Miyauchi S."/>
            <person name="Rancon A."/>
            <person name="Drula E."/>
            <person name="Hage H."/>
            <person name="Chaduli D."/>
            <person name="Favel A."/>
            <person name="Grisel S."/>
            <person name="Henrissat B."/>
            <person name="Herpoel-Gimbert I."/>
            <person name="Ruiz-Duenas F.J."/>
            <person name="Chevret D."/>
            <person name="Hainaut M."/>
            <person name="Lin J."/>
            <person name="Wang M."/>
            <person name="Pangilinan J."/>
            <person name="Lipzen A."/>
            <person name="Lesage-Meessen L."/>
            <person name="Navarro D."/>
            <person name="Riley R."/>
            <person name="Grigoriev I.V."/>
            <person name="Zhou S."/>
            <person name="Raouche S."/>
            <person name="Rosso M.N."/>
        </authorList>
    </citation>
    <scope>NUCLEOTIDE SEQUENCE [LARGE SCALE GENOMIC DNA]</scope>
    <source>
        <strain evidence="5 6">BRFM 1820</strain>
    </source>
</reference>
<proteinExistence type="inferred from homology"/>
<dbReference type="Proteomes" id="UP000256964">
    <property type="component" value="Unassembled WGS sequence"/>
</dbReference>
<dbReference type="OrthoDB" id="9983560at2759"/>
<keyword evidence="2" id="KW-0560">Oxidoreductase</keyword>
<dbReference type="AlphaFoldDB" id="A0A371D651"/>
<dbReference type="PANTHER" id="PTHR13878">
    <property type="entry name" value="GULONOLACTONE OXIDASE"/>
    <property type="match status" value="1"/>
</dbReference>
<feature type="domain" description="FAD-binding PCMH-type" evidence="4">
    <location>
        <begin position="153"/>
        <end position="335"/>
    </location>
</feature>
<feature type="chain" id="PRO_5016612714" evidence="3">
    <location>
        <begin position="25"/>
        <end position="609"/>
    </location>
</feature>
<evidence type="ECO:0000313" key="6">
    <source>
        <dbReference type="Proteomes" id="UP000256964"/>
    </source>
</evidence>
<dbReference type="InterPro" id="IPR050432">
    <property type="entry name" value="FAD-linked_Oxidoreductases_BP"/>
</dbReference>
<dbReference type="InterPro" id="IPR016166">
    <property type="entry name" value="FAD-bd_PCMH"/>
</dbReference>
<dbReference type="Pfam" id="PF08031">
    <property type="entry name" value="BBE"/>
    <property type="match status" value="1"/>
</dbReference>
<dbReference type="PROSITE" id="PS51387">
    <property type="entry name" value="FAD_PCMH"/>
    <property type="match status" value="1"/>
</dbReference>
<evidence type="ECO:0000259" key="4">
    <source>
        <dbReference type="PROSITE" id="PS51387"/>
    </source>
</evidence>
<protein>
    <submittedName>
        <fullName evidence="5">FAD-binding domain-containing protein</fullName>
    </submittedName>
</protein>
<dbReference type="Pfam" id="PF01565">
    <property type="entry name" value="FAD_binding_4"/>
    <property type="match status" value="1"/>
</dbReference>
<dbReference type="Gene3D" id="3.30.465.10">
    <property type="match status" value="2"/>
</dbReference>
<name>A0A371D651_9APHY</name>
<accession>A0A371D651</accession>
<keyword evidence="3" id="KW-0732">Signal</keyword>
<dbReference type="GO" id="GO:0071949">
    <property type="term" value="F:FAD binding"/>
    <property type="evidence" value="ECO:0007669"/>
    <property type="project" value="InterPro"/>
</dbReference>
<dbReference type="InterPro" id="IPR016169">
    <property type="entry name" value="FAD-bd_PCMH_sub2"/>
</dbReference>
<feature type="signal peptide" evidence="3">
    <location>
        <begin position="1"/>
        <end position="24"/>
    </location>
</feature>
<gene>
    <name evidence="5" type="ORF">OH76DRAFT_1484205</name>
</gene>